<name>A0A7U2HXB9_PHANO</name>
<proteinExistence type="predicted"/>
<accession>A0A7U2HXB9</accession>
<dbReference type="EMBL" id="CP069023">
    <property type="protein sequence ID" value="QRC91587.1"/>
    <property type="molecule type" value="Genomic_DNA"/>
</dbReference>
<dbReference type="Proteomes" id="UP000663193">
    <property type="component" value="Chromosome 1"/>
</dbReference>
<evidence type="ECO:0000313" key="2">
    <source>
        <dbReference type="Proteomes" id="UP000663193"/>
    </source>
</evidence>
<protein>
    <submittedName>
        <fullName evidence="1">Uncharacterized protein</fullName>
    </submittedName>
</protein>
<dbReference type="VEuPathDB" id="FungiDB:JI435_427150"/>
<keyword evidence="2" id="KW-1185">Reference proteome</keyword>
<evidence type="ECO:0000313" key="1">
    <source>
        <dbReference type="EMBL" id="QRC91587.1"/>
    </source>
</evidence>
<sequence length="104" mass="11823">MLSIPSMLYIPAHYTRSFFDSKVGIELSNSRPQTSCIENVREMKREIGVAIQRAEWKHEGGNARRKPLAMQGLRAPRITADATDFSSNRTFVQARKGPIHYMSL</sequence>
<gene>
    <name evidence="1" type="ORF">JI435_427150</name>
</gene>
<organism evidence="1 2">
    <name type="scientific">Phaeosphaeria nodorum (strain SN15 / ATCC MYA-4574 / FGSC 10173)</name>
    <name type="common">Glume blotch fungus</name>
    <name type="synonym">Parastagonospora nodorum</name>
    <dbReference type="NCBI Taxonomy" id="321614"/>
    <lineage>
        <taxon>Eukaryota</taxon>
        <taxon>Fungi</taxon>
        <taxon>Dikarya</taxon>
        <taxon>Ascomycota</taxon>
        <taxon>Pezizomycotina</taxon>
        <taxon>Dothideomycetes</taxon>
        <taxon>Pleosporomycetidae</taxon>
        <taxon>Pleosporales</taxon>
        <taxon>Pleosporineae</taxon>
        <taxon>Phaeosphaeriaceae</taxon>
        <taxon>Parastagonospora</taxon>
    </lineage>
</organism>
<reference evidence="2" key="1">
    <citation type="journal article" date="2021" name="BMC Genomics">
        <title>Chromosome-level genome assembly and manually-curated proteome of model necrotroph Parastagonospora nodorum Sn15 reveals a genome-wide trove of candidate effector homologs, and redundancy of virulence-related functions within an accessory chromosome.</title>
        <authorList>
            <person name="Bertazzoni S."/>
            <person name="Jones D.A.B."/>
            <person name="Phan H.T."/>
            <person name="Tan K.-C."/>
            <person name="Hane J.K."/>
        </authorList>
    </citation>
    <scope>NUCLEOTIDE SEQUENCE [LARGE SCALE GENOMIC DNA]</scope>
    <source>
        <strain evidence="2">SN15 / ATCC MYA-4574 / FGSC 10173)</strain>
    </source>
</reference>
<dbReference type="AlphaFoldDB" id="A0A7U2HXB9"/>